<evidence type="ECO:0000313" key="9">
    <source>
        <dbReference type="Proteomes" id="UP000664702"/>
    </source>
</evidence>
<feature type="domain" description="Multidrug resistance protein MdtA-like alpha-helical hairpin" evidence="4">
    <location>
        <begin position="108"/>
        <end position="178"/>
    </location>
</feature>
<dbReference type="GO" id="GO:0030313">
    <property type="term" value="C:cell envelope"/>
    <property type="evidence" value="ECO:0007669"/>
    <property type="project" value="UniProtKB-SubCell"/>
</dbReference>
<reference evidence="8 9" key="1">
    <citation type="journal article" date="2022" name="Int. J. Syst. Evol. Microbiol.">
        <title>Strains of Bradyrhizobium barranii sp. nov. associated with legumes native to Canada are symbionts of soybeans and belong to different subspecies (subsp. barranii subsp. nov. and subsp. apii subsp. nov.) and symbiovars (sv. glycinearum and sv. septentrionale).</title>
        <authorList>
            <person name="Bromfield E.S.P."/>
            <person name="Cloutier S."/>
            <person name="Wasai-Hara S."/>
            <person name="Minamisawa K."/>
        </authorList>
    </citation>
    <scope>NUCLEOTIDE SEQUENCE [LARGE SCALE GENOMIC DNA]</scope>
    <source>
        <strain evidence="8 9">144S4</strain>
    </source>
</reference>
<evidence type="ECO:0000259" key="6">
    <source>
        <dbReference type="Pfam" id="PF25944"/>
    </source>
</evidence>
<dbReference type="EMBL" id="CP086136">
    <property type="protein sequence ID" value="UEM12244.1"/>
    <property type="molecule type" value="Genomic_DNA"/>
</dbReference>
<keyword evidence="3" id="KW-0175">Coiled coil</keyword>
<evidence type="ECO:0000313" key="8">
    <source>
        <dbReference type="EMBL" id="UEM12244.1"/>
    </source>
</evidence>
<dbReference type="PANTHER" id="PTHR30158:SF24">
    <property type="entry name" value="HLYD FAMILY SECRETION PROTEIN"/>
    <property type="match status" value="1"/>
</dbReference>
<feature type="coiled-coil region" evidence="3">
    <location>
        <begin position="109"/>
        <end position="167"/>
    </location>
</feature>
<dbReference type="Pfam" id="PF25876">
    <property type="entry name" value="HH_MFP_RND"/>
    <property type="match status" value="1"/>
</dbReference>
<dbReference type="InterPro" id="IPR006143">
    <property type="entry name" value="RND_pump_MFP"/>
</dbReference>
<dbReference type="AlphaFoldDB" id="A0A9X9XX50"/>
<dbReference type="SUPFAM" id="SSF111369">
    <property type="entry name" value="HlyD-like secretion proteins"/>
    <property type="match status" value="1"/>
</dbReference>
<comment type="similarity">
    <text evidence="2">Belongs to the membrane fusion protein (MFP) (TC 8.A.1) family.</text>
</comment>
<feature type="domain" description="Multidrug resistance protein MdtA-like C-terminal permuted SH3" evidence="7">
    <location>
        <begin position="309"/>
        <end position="370"/>
    </location>
</feature>
<comment type="subcellular location">
    <subcellularLocation>
        <location evidence="1">Cell envelope</location>
    </subcellularLocation>
</comment>
<evidence type="ECO:0000259" key="7">
    <source>
        <dbReference type="Pfam" id="PF25967"/>
    </source>
</evidence>
<feature type="domain" description="Multidrug resistance protein MdtA-like beta-barrel" evidence="6">
    <location>
        <begin position="215"/>
        <end position="302"/>
    </location>
</feature>
<evidence type="ECO:0000256" key="2">
    <source>
        <dbReference type="ARBA" id="ARBA00009477"/>
    </source>
</evidence>
<evidence type="ECO:0000259" key="4">
    <source>
        <dbReference type="Pfam" id="PF25876"/>
    </source>
</evidence>
<protein>
    <submittedName>
        <fullName evidence="8">Efflux RND transporter periplasmic adaptor subunit</fullName>
    </submittedName>
</protein>
<name>A0A9X9XX50_9BRAD</name>
<proteinExistence type="inferred from homology"/>
<organism evidence="8 9">
    <name type="scientific">Bradyrhizobium barranii subsp. barranii</name>
    <dbReference type="NCBI Taxonomy" id="2823807"/>
    <lineage>
        <taxon>Bacteria</taxon>
        <taxon>Pseudomonadati</taxon>
        <taxon>Pseudomonadota</taxon>
        <taxon>Alphaproteobacteria</taxon>
        <taxon>Hyphomicrobiales</taxon>
        <taxon>Nitrobacteraceae</taxon>
        <taxon>Bradyrhizobium</taxon>
        <taxon>Bradyrhizobium barranii</taxon>
    </lineage>
</organism>
<dbReference type="Gene3D" id="2.40.420.20">
    <property type="match status" value="1"/>
</dbReference>
<dbReference type="FunFam" id="2.40.420.20:FF:000001">
    <property type="entry name" value="Efflux RND transporter periplasmic adaptor subunit"/>
    <property type="match status" value="1"/>
</dbReference>
<evidence type="ECO:0000256" key="3">
    <source>
        <dbReference type="SAM" id="Coils"/>
    </source>
</evidence>
<dbReference type="Pfam" id="PF25967">
    <property type="entry name" value="RND-MFP_C"/>
    <property type="match status" value="1"/>
</dbReference>
<accession>A0A9X9XX50</accession>
<dbReference type="KEGG" id="bban:J4G43_048790"/>
<dbReference type="InterPro" id="IPR058625">
    <property type="entry name" value="MdtA-like_BSH"/>
</dbReference>
<dbReference type="Proteomes" id="UP000664702">
    <property type="component" value="Chromosome"/>
</dbReference>
<dbReference type="RefSeq" id="WP_225005575.1">
    <property type="nucleotide sequence ID" value="NZ_CP086136.1"/>
</dbReference>
<dbReference type="PANTHER" id="PTHR30158">
    <property type="entry name" value="ACRA/E-RELATED COMPONENT OF DRUG EFFLUX TRANSPORTER"/>
    <property type="match status" value="1"/>
</dbReference>
<dbReference type="InterPro" id="IPR058626">
    <property type="entry name" value="MdtA-like_b-barrel"/>
</dbReference>
<evidence type="ECO:0000259" key="5">
    <source>
        <dbReference type="Pfam" id="PF25917"/>
    </source>
</evidence>
<dbReference type="InterPro" id="IPR058627">
    <property type="entry name" value="MdtA-like_C"/>
</dbReference>
<evidence type="ECO:0000256" key="1">
    <source>
        <dbReference type="ARBA" id="ARBA00004196"/>
    </source>
</evidence>
<dbReference type="GO" id="GO:0022857">
    <property type="term" value="F:transmembrane transporter activity"/>
    <property type="evidence" value="ECO:0007669"/>
    <property type="project" value="InterPro"/>
</dbReference>
<dbReference type="GO" id="GO:0046677">
    <property type="term" value="P:response to antibiotic"/>
    <property type="evidence" value="ECO:0007669"/>
    <property type="project" value="TreeGrafter"/>
</dbReference>
<dbReference type="Pfam" id="PF25944">
    <property type="entry name" value="Beta-barrel_RND"/>
    <property type="match status" value="1"/>
</dbReference>
<dbReference type="GO" id="GO:0005886">
    <property type="term" value="C:plasma membrane"/>
    <property type="evidence" value="ECO:0007669"/>
    <property type="project" value="TreeGrafter"/>
</dbReference>
<dbReference type="Pfam" id="PF25917">
    <property type="entry name" value="BSH_RND"/>
    <property type="match status" value="1"/>
</dbReference>
<gene>
    <name evidence="8" type="ORF">J4G43_048790</name>
</gene>
<feature type="domain" description="Multidrug resistance protein MdtA-like barrel-sandwich hybrid" evidence="5">
    <location>
        <begin position="70"/>
        <end position="208"/>
    </location>
</feature>
<sequence length="395" mass="42661">MIQEPVHMNHPTWRLAALLTLALGLLGGCNEAKNKLVLPPSPNVGVAAPVQRAVTPYLEHTGTMTAFASVNLVARVNGYLKSINYIDGATAKTGELLFEIEPAPYQAQLKQAQAALAGAKAGLVQTQAEFERQNTLAQEEVNTQANLDKARANRDSDKANVDAADANLQTAQINLSYTRVEAPFDGVVTRHLASVGELVGTAGNTNLASIVQLDPIYVTFNISDQNVLRFRKNEGGRLTLAELQQIPIEAGFMDEEGFPHRGKIDYVSPDIDPQTATILVRGVFENKNHALLPGLYVRLRVPIGPPKADALLVPNRLLQQNQEGRYLLVVGANDEVEQRDVQLGEHDGQLRVVTAGLKPDDKVIITGLDRAIPGRKVTTRSISIASAPDGTNTSK</sequence>
<dbReference type="NCBIfam" id="TIGR01730">
    <property type="entry name" value="RND_mfp"/>
    <property type="match status" value="1"/>
</dbReference>
<dbReference type="InterPro" id="IPR058624">
    <property type="entry name" value="MdtA-like_HH"/>
</dbReference>
<dbReference type="Gene3D" id="2.40.50.100">
    <property type="match status" value="1"/>
</dbReference>
<dbReference type="Gene3D" id="1.10.287.470">
    <property type="entry name" value="Helix hairpin bin"/>
    <property type="match status" value="1"/>
</dbReference>
<dbReference type="Gene3D" id="2.40.30.170">
    <property type="match status" value="1"/>
</dbReference>